<gene>
    <name evidence="4" type="ORF">SAMN06297229_0961</name>
</gene>
<dbReference type="InterPro" id="IPR001775">
    <property type="entry name" value="GspD/PilQ"/>
</dbReference>
<keyword evidence="5" id="KW-1185">Reference proteome</keyword>
<dbReference type="InterPro" id="IPR050810">
    <property type="entry name" value="Bact_Secretion_Sys_Channel"/>
</dbReference>
<dbReference type="PANTHER" id="PTHR30332:SF17">
    <property type="entry name" value="TYPE IV PILIATION SYSTEM PROTEIN DR_0774-RELATED"/>
    <property type="match status" value="1"/>
</dbReference>
<organism evidence="4 5">
    <name type="scientific">Pseudidiomarina planktonica</name>
    <dbReference type="NCBI Taxonomy" id="1323738"/>
    <lineage>
        <taxon>Bacteria</taxon>
        <taxon>Pseudomonadati</taxon>
        <taxon>Pseudomonadota</taxon>
        <taxon>Gammaproteobacteria</taxon>
        <taxon>Alteromonadales</taxon>
        <taxon>Idiomarinaceae</taxon>
        <taxon>Pseudidiomarina</taxon>
    </lineage>
</organism>
<dbReference type="GO" id="GO:0009306">
    <property type="term" value="P:protein secretion"/>
    <property type="evidence" value="ECO:0007669"/>
    <property type="project" value="InterPro"/>
</dbReference>
<evidence type="ECO:0000256" key="1">
    <source>
        <dbReference type="RuleBase" id="RU004003"/>
    </source>
</evidence>
<accession>A0A1Y6EP74</accession>
<feature type="signal peptide" evidence="2">
    <location>
        <begin position="1"/>
        <end position="23"/>
    </location>
</feature>
<protein>
    <submittedName>
        <fullName evidence="4">Pilus assembly protein CpaC</fullName>
    </submittedName>
</protein>
<dbReference type="InterPro" id="IPR004846">
    <property type="entry name" value="T2SS/T3SS_dom"/>
</dbReference>
<dbReference type="AlphaFoldDB" id="A0A1Y6EP74"/>
<comment type="similarity">
    <text evidence="1">Belongs to the bacterial secretin family.</text>
</comment>
<proteinExistence type="inferred from homology"/>
<evidence type="ECO:0000256" key="2">
    <source>
        <dbReference type="SAM" id="SignalP"/>
    </source>
</evidence>
<evidence type="ECO:0000313" key="4">
    <source>
        <dbReference type="EMBL" id="SMQ64099.1"/>
    </source>
</evidence>
<dbReference type="GO" id="GO:0015627">
    <property type="term" value="C:type II protein secretion system complex"/>
    <property type="evidence" value="ECO:0007669"/>
    <property type="project" value="TreeGrafter"/>
</dbReference>
<evidence type="ECO:0000313" key="5">
    <source>
        <dbReference type="Proteomes" id="UP000194450"/>
    </source>
</evidence>
<reference evidence="5" key="1">
    <citation type="submission" date="2017-04" db="EMBL/GenBank/DDBJ databases">
        <authorList>
            <person name="Varghese N."/>
            <person name="Submissions S."/>
        </authorList>
    </citation>
    <scope>NUCLEOTIDE SEQUENCE [LARGE SCALE GENOMIC DNA]</scope>
</reference>
<dbReference type="Proteomes" id="UP000194450">
    <property type="component" value="Unassembled WGS sequence"/>
</dbReference>
<feature type="domain" description="Type II/III secretion system secretin-like" evidence="3">
    <location>
        <begin position="213"/>
        <end position="367"/>
    </location>
</feature>
<dbReference type="PANTHER" id="PTHR30332">
    <property type="entry name" value="PROBABLE GENERAL SECRETION PATHWAY PROTEIN D"/>
    <property type="match status" value="1"/>
</dbReference>
<dbReference type="Pfam" id="PF00263">
    <property type="entry name" value="Secretin"/>
    <property type="match status" value="1"/>
</dbReference>
<evidence type="ECO:0000259" key="3">
    <source>
        <dbReference type="Pfam" id="PF00263"/>
    </source>
</evidence>
<dbReference type="PRINTS" id="PR00811">
    <property type="entry name" value="BCTERIALGSPD"/>
</dbReference>
<keyword evidence="2" id="KW-0732">Signal</keyword>
<dbReference type="EMBL" id="FXWH01000001">
    <property type="protein sequence ID" value="SMQ64099.1"/>
    <property type="molecule type" value="Genomic_DNA"/>
</dbReference>
<dbReference type="OrthoDB" id="9775455at2"/>
<name>A0A1Y6EP74_9GAMM</name>
<sequence length="399" mass="43067">MKNLLFCLLIIGAGLSVSKTVDAQDSTTRSLLVNSMTLIDVSGAEEIVVGAGDAINTELINDKHLVVRGVSVGVASIVLLGTDGTQTTLNFDVRAHVPERLLLELQAIRLGETDLTIESLDQFVMVTGEVGVEGLKRLKELEDKYPQLLVHALPVEPSHPMIEISVKILELKKQWAEQLGLRWDSAVAGPSVSRIAGTNLQFPLQLNSQLQLLQRQGRARLLAEPRLVTQSGSAARFLAGGEIPLPQVVGQGGQDVSFREYGIRLEITPVLMSDGLLKTSVSAEVSHIDGAVSVNGIPGILTRKTASIVVAESGEAITISGLLTDDSSTSLDRFPWLAEIPILGGLFESHDFQRQQTELVVIVTPQLASTRSASEQKIKDAQNDLIRFHQQVQCVGVME</sequence>
<dbReference type="RefSeq" id="WP_086434088.1">
    <property type="nucleotide sequence ID" value="NZ_FXWH01000001.1"/>
</dbReference>
<feature type="chain" id="PRO_5013164869" evidence="2">
    <location>
        <begin position="24"/>
        <end position="399"/>
    </location>
</feature>